<dbReference type="SFLD" id="SFLDG01206">
    <property type="entry name" value="Xi.1"/>
    <property type="match status" value="1"/>
</dbReference>
<gene>
    <name evidence="2" type="ORF">B0J12DRAFT_722545</name>
</gene>
<dbReference type="CDD" id="cd03190">
    <property type="entry name" value="GST_C_Omega_like"/>
    <property type="match status" value="1"/>
</dbReference>
<sequence>MTVRCQKDTFSNFFQRKDGELQRPASVFRNWISSEPGAEFPPEKGRYHLYVSYACPWAHRTLIVRHLKGLADVIPYTSVHWHLDMEKGIGWRFAWKDEAVTGENVGPDPVHPEYQHISELYHSVDPDYRGRFTVPVLYDKKTHRIVSNESSEIIRMFYSEFDGLLPEKFRAIDLFPEALRSSIEETNEWTYDNINNGVYKSGIATKQEAYDKAVKQVFAALDRVEAQLSSTGPYYFGDSITEADIRLYPTIIRFDVVYVQHFKCNLRDIRSGYPAIHAWLRRLYWDVPAFGETTEFEHIKKHYTKSHLPINPYGITPLGPEPPILAKDSEVPAVQAARL</sequence>
<evidence type="ECO:0000313" key="3">
    <source>
        <dbReference type="Proteomes" id="UP000774617"/>
    </source>
</evidence>
<feature type="domain" description="GST C-terminal" evidence="1">
    <location>
        <begin position="176"/>
        <end position="303"/>
    </location>
</feature>
<dbReference type="InterPro" id="IPR040079">
    <property type="entry name" value="Glutathione_S-Trfase"/>
</dbReference>
<dbReference type="SUPFAM" id="SSF52833">
    <property type="entry name" value="Thioredoxin-like"/>
    <property type="match status" value="1"/>
</dbReference>
<evidence type="ECO:0000259" key="1">
    <source>
        <dbReference type="PROSITE" id="PS50405"/>
    </source>
</evidence>
<dbReference type="InterPro" id="IPR016639">
    <property type="entry name" value="GST_Omega/GSH"/>
</dbReference>
<keyword evidence="3" id="KW-1185">Reference proteome</keyword>
<protein>
    <submittedName>
        <fullName evidence="2">Glutathione S-transferase</fullName>
    </submittedName>
</protein>
<dbReference type="InterPro" id="IPR047047">
    <property type="entry name" value="GST_Omega-like_C"/>
</dbReference>
<dbReference type="Gene3D" id="1.20.1050.10">
    <property type="match status" value="1"/>
</dbReference>
<dbReference type="SFLD" id="SFLDG01148">
    <property type="entry name" value="Xi_(cytGST)"/>
    <property type="match status" value="1"/>
</dbReference>
<proteinExistence type="predicted"/>
<accession>A0ABQ8FTA0</accession>
<organism evidence="2 3">
    <name type="scientific">Macrophomina phaseolina</name>
    <dbReference type="NCBI Taxonomy" id="35725"/>
    <lineage>
        <taxon>Eukaryota</taxon>
        <taxon>Fungi</taxon>
        <taxon>Dikarya</taxon>
        <taxon>Ascomycota</taxon>
        <taxon>Pezizomycotina</taxon>
        <taxon>Dothideomycetes</taxon>
        <taxon>Dothideomycetes incertae sedis</taxon>
        <taxon>Botryosphaeriales</taxon>
        <taxon>Botryosphaeriaceae</taxon>
        <taxon>Macrophomina</taxon>
    </lineage>
</organism>
<dbReference type="InterPro" id="IPR004045">
    <property type="entry name" value="Glutathione_S-Trfase_N"/>
</dbReference>
<dbReference type="Pfam" id="PF13409">
    <property type="entry name" value="GST_N_2"/>
    <property type="match status" value="1"/>
</dbReference>
<dbReference type="InterPro" id="IPR036282">
    <property type="entry name" value="Glutathione-S-Trfase_C_sf"/>
</dbReference>
<dbReference type="InterPro" id="IPR010987">
    <property type="entry name" value="Glutathione-S-Trfase_C-like"/>
</dbReference>
<dbReference type="PROSITE" id="PS50405">
    <property type="entry name" value="GST_CTER"/>
    <property type="match status" value="1"/>
</dbReference>
<dbReference type="InterPro" id="IPR036249">
    <property type="entry name" value="Thioredoxin-like_sf"/>
</dbReference>
<dbReference type="Proteomes" id="UP000774617">
    <property type="component" value="Unassembled WGS sequence"/>
</dbReference>
<reference evidence="2 3" key="1">
    <citation type="journal article" date="2021" name="Nat. Commun.">
        <title>Genetic determinants of endophytism in the Arabidopsis root mycobiome.</title>
        <authorList>
            <person name="Mesny F."/>
            <person name="Miyauchi S."/>
            <person name="Thiergart T."/>
            <person name="Pickel B."/>
            <person name="Atanasova L."/>
            <person name="Karlsson M."/>
            <person name="Huettel B."/>
            <person name="Barry K.W."/>
            <person name="Haridas S."/>
            <person name="Chen C."/>
            <person name="Bauer D."/>
            <person name="Andreopoulos W."/>
            <person name="Pangilinan J."/>
            <person name="LaButti K."/>
            <person name="Riley R."/>
            <person name="Lipzen A."/>
            <person name="Clum A."/>
            <person name="Drula E."/>
            <person name="Henrissat B."/>
            <person name="Kohler A."/>
            <person name="Grigoriev I.V."/>
            <person name="Martin F.M."/>
            <person name="Hacquard S."/>
        </authorList>
    </citation>
    <scope>NUCLEOTIDE SEQUENCE [LARGE SCALE GENOMIC DNA]</scope>
    <source>
        <strain evidence="2 3">MPI-SDFR-AT-0080</strain>
    </source>
</reference>
<dbReference type="PIRSF" id="PIRSF015753">
    <property type="entry name" value="GST"/>
    <property type="match status" value="1"/>
</dbReference>
<dbReference type="Pfam" id="PF13410">
    <property type="entry name" value="GST_C_2"/>
    <property type="match status" value="1"/>
</dbReference>
<dbReference type="SUPFAM" id="SSF47616">
    <property type="entry name" value="GST C-terminal domain-like"/>
    <property type="match status" value="1"/>
</dbReference>
<name>A0ABQ8FTA0_9PEZI</name>
<dbReference type="SFLD" id="SFLDS00019">
    <property type="entry name" value="Glutathione_Transferase_(cytos"/>
    <property type="match status" value="1"/>
</dbReference>
<dbReference type="PANTHER" id="PTHR32419:SF6">
    <property type="entry name" value="GLUTATHIONE S-TRANSFERASE OMEGA-LIKE 1-RELATED"/>
    <property type="match status" value="1"/>
</dbReference>
<evidence type="ECO:0000313" key="2">
    <source>
        <dbReference type="EMBL" id="KAH7012373.1"/>
    </source>
</evidence>
<dbReference type="Gene3D" id="3.40.30.10">
    <property type="entry name" value="Glutaredoxin"/>
    <property type="match status" value="1"/>
</dbReference>
<dbReference type="EMBL" id="JAGTJR010000088">
    <property type="protein sequence ID" value="KAH7012373.1"/>
    <property type="molecule type" value="Genomic_DNA"/>
</dbReference>
<comment type="caution">
    <text evidence="2">The sequence shown here is derived from an EMBL/GenBank/DDBJ whole genome shotgun (WGS) entry which is preliminary data.</text>
</comment>
<dbReference type="PANTHER" id="PTHR32419">
    <property type="entry name" value="GLUTATHIONYL-HYDROQUINONE REDUCTASE"/>
    <property type="match status" value="1"/>
</dbReference>